<sequence>MSICLVISDVDWSLTKDVFAVIGTVISGVGVVTAAIIGFISLATWRRQIKGQNDHELARRLLVELYRTVENFKKYRARAIYSHEVKREGDPVFSGSHHDRHARQELGFSRRIESLHESYAQMAASLFEAQALWGEDVVSRATHIKRLIDEYGDYVNLLLLSRDPSEPEDEREDHLEFLNSRRIVFKNRLSEQDEFGDELERAVRNFEVVLKLKLAR</sequence>
<gene>
    <name evidence="2" type="ORF">KVG88_00290</name>
</gene>
<dbReference type="EMBL" id="JAHSTU010000001">
    <property type="protein sequence ID" value="MBV4518487.1"/>
    <property type="molecule type" value="Genomic_DNA"/>
</dbReference>
<proteinExistence type="predicted"/>
<keyword evidence="1" id="KW-0472">Membrane</keyword>
<reference evidence="2" key="1">
    <citation type="submission" date="2021-06" db="EMBL/GenBank/DDBJ databases">
        <title>Updating the genus Pseudomonas: Description of 43 new species and partition of the Pseudomonas putida group.</title>
        <authorList>
            <person name="Girard L."/>
            <person name="Lood C."/>
            <person name="Vandamme P."/>
            <person name="Rokni-Zadeh H."/>
            <person name="Van Noort V."/>
            <person name="Hofte M."/>
            <person name="Lavigne R."/>
            <person name="De Mot R."/>
        </authorList>
    </citation>
    <scope>NUCLEOTIDE SEQUENCE</scope>
    <source>
        <strain evidence="2">SWRI74</strain>
    </source>
</reference>
<dbReference type="Proteomes" id="UP001049200">
    <property type="component" value="Unassembled WGS sequence"/>
</dbReference>
<accession>A0ABS6QJ33</accession>
<feature type="transmembrane region" description="Helical" evidence="1">
    <location>
        <begin position="18"/>
        <end position="43"/>
    </location>
</feature>
<keyword evidence="3" id="KW-1185">Reference proteome</keyword>
<evidence type="ECO:0000313" key="2">
    <source>
        <dbReference type="EMBL" id="MBV4518487.1"/>
    </source>
</evidence>
<name>A0ABS6QJ33_9PSED</name>
<evidence type="ECO:0000313" key="3">
    <source>
        <dbReference type="Proteomes" id="UP001049200"/>
    </source>
</evidence>
<evidence type="ECO:0000256" key="1">
    <source>
        <dbReference type="SAM" id="Phobius"/>
    </source>
</evidence>
<protein>
    <recommendedName>
        <fullName evidence="4">DUF4760 domain-containing protein</fullName>
    </recommendedName>
</protein>
<keyword evidence="1" id="KW-0812">Transmembrane</keyword>
<keyword evidence="1" id="KW-1133">Transmembrane helix</keyword>
<dbReference type="RefSeq" id="WP_217869908.1">
    <property type="nucleotide sequence ID" value="NZ_JAHSTU010000001.1"/>
</dbReference>
<comment type="caution">
    <text evidence="2">The sequence shown here is derived from an EMBL/GenBank/DDBJ whole genome shotgun (WGS) entry which is preliminary data.</text>
</comment>
<evidence type="ECO:0008006" key="4">
    <source>
        <dbReference type="Google" id="ProtNLM"/>
    </source>
</evidence>
<organism evidence="2 3">
    <name type="scientific">Pseudomonas azerbaijanoccidentalis</name>
    <dbReference type="NCBI Taxonomy" id="2842347"/>
    <lineage>
        <taxon>Bacteria</taxon>
        <taxon>Pseudomonadati</taxon>
        <taxon>Pseudomonadota</taxon>
        <taxon>Gammaproteobacteria</taxon>
        <taxon>Pseudomonadales</taxon>
        <taxon>Pseudomonadaceae</taxon>
        <taxon>Pseudomonas</taxon>
    </lineage>
</organism>